<evidence type="ECO:0000256" key="5">
    <source>
        <dbReference type="ARBA" id="ARBA00022989"/>
    </source>
</evidence>
<dbReference type="InterPro" id="IPR037185">
    <property type="entry name" value="EmrE-like"/>
</dbReference>
<sequence length="319" mass="32878">MTPTTSSTAATPSVTTAPPAPATSPVSRLGLWLGPLLALGATAIWSGNFVVARHLGDVIPPVQTSFWRWVIALVAVAPFATRGLLRDWPAVRRHAGLIVVAALLGVTLFNTLIYIAGQSTSATNLALIAAASPAVIAAFAFLDGERMTAVRATGMVIAFVGVVTLISKGSVTALLSMDFRAGDLWMLAAMATFAAYSALLKRKPSTISGPSFLLATFAAGTVMLAPVYAVSVALQGAFTPSGATVGPLLYIGIASSAIAFYTWNKAVALIGATRAGIVYYLQPVFVACVAYLAIGEHITLIQILCMGAIITGVAVGAKR</sequence>
<feature type="transmembrane region" description="Helical" evidence="8">
    <location>
        <begin position="300"/>
        <end position="317"/>
    </location>
</feature>
<dbReference type="EMBL" id="CP134500">
    <property type="protein sequence ID" value="WNF28646.1"/>
    <property type="molecule type" value="Genomic_DNA"/>
</dbReference>
<accession>A0ABY9VXM0</accession>
<keyword evidence="5 8" id="KW-1133">Transmembrane helix</keyword>
<comment type="subcellular location">
    <subcellularLocation>
        <location evidence="1">Cell membrane</location>
        <topology evidence="1">Multi-pass membrane protein</topology>
    </subcellularLocation>
</comment>
<evidence type="ECO:0000256" key="6">
    <source>
        <dbReference type="ARBA" id="ARBA00023136"/>
    </source>
</evidence>
<dbReference type="Proteomes" id="UP001303236">
    <property type="component" value="Chromosome"/>
</dbReference>
<evidence type="ECO:0000256" key="4">
    <source>
        <dbReference type="ARBA" id="ARBA00022692"/>
    </source>
</evidence>
<feature type="domain" description="EamA" evidence="9">
    <location>
        <begin position="181"/>
        <end position="315"/>
    </location>
</feature>
<evidence type="ECO:0000256" key="1">
    <source>
        <dbReference type="ARBA" id="ARBA00004651"/>
    </source>
</evidence>
<keyword evidence="3" id="KW-1003">Cell membrane</keyword>
<proteinExistence type="inferred from homology"/>
<protein>
    <submittedName>
        <fullName evidence="10">DMT family transporter</fullName>
    </submittedName>
</protein>
<evidence type="ECO:0000259" key="9">
    <source>
        <dbReference type="Pfam" id="PF00892"/>
    </source>
</evidence>
<feature type="transmembrane region" description="Helical" evidence="8">
    <location>
        <begin position="154"/>
        <end position="176"/>
    </location>
</feature>
<evidence type="ECO:0000313" key="10">
    <source>
        <dbReference type="EMBL" id="WNF28646.1"/>
    </source>
</evidence>
<feature type="transmembrane region" description="Helical" evidence="8">
    <location>
        <begin position="29"/>
        <end position="46"/>
    </location>
</feature>
<comment type="similarity">
    <text evidence="2">Belongs to the EamA transporter family.</text>
</comment>
<feature type="region of interest" description="Disordered" evidence="7">
    <location>
        <begin position="1"/>
        <end position="22"/>
    </location>
</feature>
<keyword evidence="6 8" id="KW-0472">Membrane</keyword>
<dbReference type="Pfam" id="PF00892">
    <property type="entry name" value="EamA"/>
    <property type="match status" value="2"/>
</dbReference>
<feature type="transmembrane region" description="Helical" evidence="8">
    <location>
        <begin position="244"/>
        <end position="263"/>
    </location>
</feature>
<feature type="transmembrane region" description="Helical" evidence="8">
    <location>
        <begin position="275"/>
        <end position="294"/>
    </location>
</feature>
<feature type="transmembrane region" description="Helical" evidence="8">
    <location>
        <begin position="66"/>
        <end position="85"/>
    </location>
</feature>
<evidence type="ECO:0000256" key="3">
    <source>
        <dbReference type="ARBA" id="ARBA00022475"/>
    </source>
</evidence>
<dbReference type="PANTHER" id="PTHR42920">
    <property type="entry name" value="OS03G0707200 PROTEIN-RELATED"/>
    <property type="match status" value="1"/>
</dbReference>
<reference evidence="10 11" key="1">
    <citation type="submission" date="2023-09" db="EMBL/GenBank/DDBJ databases">
        <title>Genome completion map analysis of the actinomycetes C11-1.</title>
        <authorList>
            <person name="Qin P."/>
            <person name="Guan P."/>
        </authorList>
    </citation>
    <scope>NUCLEOTIDE SEQUENCE [LARGE SCALE GENOMIC DNA]</scope>
    <source>
        <strain evidence="10 11">C11-1</strain>
    </source>
</reference>
<feature type="transmembrane region" description="Helical" evidence="8">
    <location>
        <begin position="122"/>
        <end position="142"/>
    </location>
</feature>
<organism evidence="10 11">
    <name type="scientific">Streptomyces durocortorensis</name>
    <dbReference type="NCBI Taxonomy" id="2811104"/>
    <lineage>
        <taxon>Bacteria</taxon>
        <taxon>Bacillati</taxon>
        <taxon>Actinomycetota</taxon>
        <taxon>Actinomycetes</taxon>
        <taxon>Kitasatosporales</taxon>
        <taxon>Streptomycetaceae</taxon>
        <taxon>Streptomyces</taxon>
    </lineage>
</organism>
<keyword evidence="11" id="KW-1185">Reference proteome</keyword>
<dbReference type="InterPro" id="IPR051258">
    <property type="entry name" value="Diverse_Substrate_Transporter"/>
</dbReference>
<feature type="domain" description="EamA" evidence="9">
    <location>
        <begin position="33"/>
        <end position="165"/>
    </location>
</feature>
<dbReference type="InterPro" id="IPR000620">
    <property type="entry name" value="EamA_dom"/>
</dbReference>
<gene>
    <name evidence="10" type="ORF">RI138_18405</name>
</gene>
<evidence type="ECO:0000256" key="7">
    <source>
        <dbReference type="SAM" id="MobiDB-lite"/>
    </source>
</evidence>
<dbReference type="SUPFAM" id="SSF103481">
    <property type="entry name" value="Multidrug resistance efflux transporter EmrE"/>
    <property type="match status" value="2"/>
</dbReference>
<name>A0ABY9VXM0_9ACTN</name>
<dbReference type="PANTHER" id="PTHR42920:SF11">
    <property type="entry name" value="INNER MEMBRANE PROTEIN YTFF"/>
    <property type="match status" value="1"/>
</dbReference>
<evidence type="ECO:0000256" key="2">
    <source>
        <dbReference type="ARBA" id="ARBA00007362"/>
    </source>
</evidence>
<feature type="transmembrane region" description="Helical" evidence="8">
    <location>
        <begin position="182"/>
        <end position="200"/>
    </location>
</feature>
<feature type="transmembrane region" description="Helical" evidence="8">
    <location>
        <begin position="97"/>
        <end position="116"/>
    </location>
</feature>
<keyword evidence="4 8" id="KW-0812">Transmembrane</keyword>
<feature type="transmembrane region" description="Helical" evidence="8">
    <location>
        <begin position="212"/>
        <end position="238"/>
    </location>
</feature>
<evidence type="ECO:0000313" key="11">
    <source>
        <dbReference type="Proteomes" id="UP001303236"/>
    </source>
</evidence>
<evidence type="ECO:0000256" key="8">
    <source>
        <dbReference type="SAM" id="Phobius"/>
    </source>
</evidence>